<dbReference type="EMBL" id="CM042028">
    <property type="protein sequence ID" value="KAI3797665.1"/>
    <property type="molecule type" value="Genomic_DNA"/>
</dbReference>
<comment type="caution">
    <text evidence="1">The sequence shown here is derived from an EMBL/GenBank/DDBJ whole genome shotgun (WGS) entry which is preliminary data.</text>
</comment>
<reference evidence="2" key="1">
    <citation type="journal article" date="2022" name="Mol. Ecol. Resour.">
        <title>The genomes of chicory, endive, great burdock and yacon provide insights into Asteraceae palaeo-polyploidization history and plant inulin production.</title>
        <authorList>
            <person name="Fan W."/>
            <person name="Wang S."/>
            <person name="Wang H."/>
            <person name="Wang A."/>
            <person name="Jiang F."/>
            <person name="Liu H."/>
            <person name="Zhao H."/>
            <person name="Xu D."/>
            <person name="Zhang Y."/>
        </authorList>
    </citation>
    <scope>NUCLEOTIDE SEQUENCE [LARGE SCALE GENOMIC DNA]</scope>
    <source>
        <strain evidence="2">cv. Yunnan</strain>
    </source>
</reference>
<sequence length="199" mass="21469">MLGNTPSATNVVINTMVLVKGSVASGVARWVMLRRIAGVNSNPSNLSATGSYQGVEARNNNYVVTGKFFLNDCFASVLFDTGADRSFISQRLSDLLKETPTLLETKYIIGIADSQVIETTHILKGCKLGLANHKLDINLMPVTLGSFHIIVGMDWLSKNQAEIICRDKIIRLPLPSGETLSVQGEKSGAVVGIISFMKA</sequence>
<gene>
    <name evidence="1" type="ORF">L1987_32926</name>
</gene>
<evidence type="ECO:0000313" key="2">
    <source>
        <dbReference type="Proteomes" id="UP001056120"/>
    </source>
</evidence>
<proteinExistence type="predicted"/>
<reference evidence="1 2" key="2">
    <citation type="journal article" date="2022" name="Mol. Ecol. Resour.">
        <title>The genomes of chicory, endive, great burdock and yacon provide insights into Asteraceae paleo-polyploidization history and plant inulin production.</title>
        <authorList>
            <person name="Fan W."/>
            <person name="Wang S."/>
            <person name="Wang H."/>
            <person name="Wang A."/>
            <person name="Jiang F."/>
            <person name="Liu H."/>
            <person name="Zhao H."/>
            <person name="Xu D."/>
            <person name="Zhang Y."/>
        </authorList>
    </citation>
    <scope>NUCLEOTIDE SEQUENCE [LARGE SCALE GENOMIC DNA]</scope>
    <source>
        <strain evidence="2">cv. Yunnan</strain>
        <tissue evidence="1">Leaves</tissue>
    </source>
</reference>
<evidence type="ECO:0000313" key="1">
    <source>
        <dbReference type="EMBL" id="KAI3797665.1"/>
    </source>
</evidence>
<keyword evidence="2" id="KW-1185">Reference proteome</keyword>
<accession>A0ACB9HQY1</accession>
<organism evidence="1 2">
    <name type="scientific">Smallanthus sonchifolius</name>
    <dbReference type="NCBI Taxonomy" id="185202"/>
    <lineage>
        <taxon>Eukaryota</taxon>
        <taxon>Viridiplantae</taxon>
        <taxon>Streptophyta</taxon>
        <taxon>Embryophyta</taxon>
        <taxon>Tracheophyta</taxon>
        <taxon>Spermatophyta</taxon>
        <taxon>Magnoliopsida</taxon>
        <taxon>eudicotyledons</taxon>
        <taxon>Gunneridae</taxon>
        <taxon>Pentapetalae</taxon>
        <taxon>asterids</taxon>
        <taxon>campanulids</taxon>
        <taxon>Asterales</taxon>
        <taxon>Asteraceae</taxon>
        <taxon>Asteroideae</taxon>
        <taxon>Heliantheae alliance</taxon>
        <taxon>Millerieae</taxon>
        <taxon>Smallanthus</taxon>
    </lineage>
</organism>
<dbReference type="Proteomes" id="UP001056120">
    <property type="component" value="Linkage Group LG11"/>
</dbReference>
<protein>
    <submittedName>
        <fullName evidence="1">Uncharacterized protein</fullName>
    </submittedName>
</protein>
<name>A0ACB9HQY1_9ASTR</name>